<protein>
    <recommendedName>
        <fullName evidence="3">asparagine synthase (glutamine-hydrolyzing)</fullName>
        <ecNumber evidence="3">6.3.5.4</ecNumber>
    </recommendedName>
</protein>
<proteinExistence type="inferred from homology"/>
<keyword evidence="5 9" id="KW-0067">ATP-binding</keyword>
<dbReference type="SUPFAM" id="SSF56235">
    <property type="entry name" value="N-terminal nucleophile aminohydrolases (Ntn hydrolases)"/>
    <property type="match status" value="1"/>
</dbReference>
<evidence type="ECO:0000313" key="14">
    <source>
        <dbReference type="EMBL" id="RLY58686.1"/>
    </source>
</evidence>
<feature type="binding site" evidence="9">
    <location>
        <position position="294"/>
    </location>
    <ligand>
        <name>ATP</name>
        <dbReference type="ChEBI" id="CHEBI:30616"/>
    </ligand>
</feature>
<dbReference type="InterPro" id="IPR017932">
    <property type="entry name" value="GATase_2_dom"/>
</dbReference>
<organism evidence="13">
    <name type="scientific">Escherichia coli</name>
    <dbReference type="NCBI Taxonomy" id="562"/>
    <lineage>
        <taxon>Bacteria</taxon>
        <taxon>Pseudomonadati</taxon>
        <taxon>Pseudomonadota</taxon>
        <taxon>Gammaproteobacteria</taxon>
        <taxon>Enterobacterales</taxon>
        <taxon>Enterobacteriaceae</taxon>
        <taxon>Escherichia</taxon>
    </lineage>
</organism>
<keyword evidence="6 8" id="KW-0315">Glutamine amidotransferase</keyword>
<keyword evidence="8" id="KW-0061">Asparagine biosynthesis</keyword>
<dbReference type="InterPro" id="IPR001962">
    <property type="entry name" value="Asn_synthase"/>
</dbReference>
<evidence type="ECO:0000256" key="7">
    <source>
        <dbReference type="ARBA" id="ARBA00048741"/>
    </source>
</evidence>
<dbReference type="PIRSF" id="PIRSF001589">
    <property type="entry name" value="Asn_synthetase_glu-h"/>
    <property type="match status" value="1"/>
</dbReference>
<dbReference type="Gene3D" id="3.40.50.620">
    <property type="entry name" value="HUPs"/>
    <property type="match status" value="2"/>
</dbReference>
<reference evidence="14 15" key="4">
    <citation type="submission" date="2018-10" db="EMBL/GenBank/DDBJ databases">
        <title>Comparison of Escherichia coli isolates recovered from retail chicken and from chicken fecal samples by antimicrobial susceptibility test and whole genome sequencing.</title>
        <authorList>
            <person name="Tang B."/>
            <person name="Ma Y."/>
            <person name="He X."/>
            <person name="Cao L."/>
            <person name="Xia X."/>
            <person name="Yang H."/>
        </authorList>
    </citation>
    <scope>NUCLEOTIDE SEQUENCE [LARGE SCALE GENOMIC DNA]</scope>
    <source>
        <strain evidence="14 15">CMJH98b</strain>
    </source>
</reference>
<evidence type="ECO:0000256" key="4">
    <source>
        <dbReference type="ARBA" id="ARBA00022741"/>
    </source>
</evidence>
<dbReference type="GO" id="GO:0005524">
    <property type="term" value="F:ATP binding"/>
    <property type="evidence" value="ECO:0007669"/>
    <property type="project" value="UniProtKB-KW"/>
</dbReference>
<feature type="domain" description="Glutamine amidotransferase type-2" evidence="11">
    <location>
        <begin position="2"/>
        <end position="214"/>
    </location>
</feature>
<reference evidence="13" key="1">
    <citation type="journal article" date="2014" name="DNA Res.">
        <title>A complete view of the genetic diversity of the Escherichia coli O-antigen biosynthesis gene cluster.</title>
        <authorList>
            <person name="Iguchi A."/>
            <person name="Iyoda S."/>
            <person name="Kikuchi T."/>
            <person name="Ogura Y."/>
            <person name="Katsura K."/>
            <person name="Ohnishi M."/>
            <person name="Hayashi T."/>
            <person name="Thomson N.R."/>
        </authorList>
    </citation>
    <scope>NUCLEOTIDE SEQUENCE</scope>
    <source>
        <strain evidence="13">K11a</strain>
    </source>
</reference>
<dbReference type="Gene3D" id="3.60.20.10">
    <property type="entry name" value="Glutamine Phosphoribosylpyrophosphate, subunit 1, domain 1"/>
    <property type="match status" value="1"/>
</dbReference>
<evidence type="ECO:0000256" key="8">
    <source>
        <dbReference type="PIRSR" id="PIRSR001589-1"/>
    </source>
</evidence>
<dbReference type="Pfam" id="PF00733">
    <property type="entry name" value="Asn_synthase"/>
    <property type="match status" value="1"/>
</dbReference>
<dbReference type="Proteomes" id="UP000281340">
    <property type="component" value="Unassembled WGS sequence"/>
</dbReference>
<evidence type="ECO:0000256" key="5">
    <source>
        <dbReference type="ARBA" id="ARBA00022840"/>
    </source>
</evidence>
<feature type="active site" description="For GATase activity" evidence="8">
    <location>
        <position position="2"/>
    </location>
</feature>
<dbReference type="InterPro" id="IPR006426">
    <property type="entry name" value="Asn_synth_AEB"/>
</dbReference>
<dbReference type="GO" id="GO:0006529">
    <property type="term" value="P:asparagine biosynthetic process"/>
    <property type="evidence" value="ECO:0007669"/>
    <property type="project" value="UniProtKB-KW"/>
</dbReference>
<dbReference type="GO" id="GO:0004066">
    <property type="term" value="F:asparagine synthase (glutamine-hydrolyzing) activity"/>
    <property type="evidence" value="ECO:0007669"/>
    <property type="project" value="UniProtKB-EC"/>
</dbReference>
<dbReference type="EMBL" id="AB812026">
    <property type="protein sequence ID" value="BAQ01135.1"/>
    <property type="molecule type" value="Genomic_DNA"/>
</dbReference>
<evidence type="ECO:0000313" key="15">
    <source>
        <dbReference type="Proteomes" id="UP000281340"/>
    </source>
</evidence>
<feature type="site" description="Important for beta-aspartyl-AMP intermediate formation" evidence="10">
    <location>
        <position position="369"/>
    </location>
</feature>
<reference evidence="12" key="3">
    <citation type="journal article" date="2016" name="PLoS ONE">
        <title>Comparison of O-Antigen Gene Clusters of All O-Serogroups of Escherichia coli and Proposal for Adopting a New Nomenclature for O-Typing.</title>
        <authorList>
            <person name="DebRoy C."/>
            <person name="Fratamico P.M."/>
            <person name="Yan X."/>
            <person name="Baranzoni G."/>
            <person name="Liu Y."/>
            <person name="Needleman D.S."/>
            <person name="Tebbs R."/>
            <person name="O'Connell C.D."/>
            <person name="Allred A."/>
            <person name="Swimley M."/>
            <person name="Mwangi M."/>
            <person name="Kapur V."/>
            <person name="Raygoza Garay J.A."/>
            <person name="Roberts E.L."/>
            <person name="Katani R."/>
        </authorList>
    </citation>
    <scope>NUCLEOTIDE SEQUENCE</scope>
    <source>
        <strain evidence="12">K 11a</strain>
    </source>
</reference>
<comment type="pathway">
    <text evidence="1">Amino-acid biosynthesis; L-asparagine biosynthesis; L-asparagine from L-aspartate (L-Gln route): step 1/1.</text>
</comment>
<dbReference type="EMBL" id="KP710592">
    <property type="protein sequence ID" value="AJR19394.1"/>
    <property type="molecule type" value="Genomic_DNA"/>
</dbReference>
<evidence type="ECO:0000256" key="10">
    <source>
        <dbReference type="PIRSR" id="PIRSR001589-3"/>
    </source>
</evidence>
<accession>A0A0A8J720</accession>
<comment type="catalytic activity">
    <reaction evidence="7">
        <text>L-aspartate + L-glutamine + ATP + H2O = L-asparagine + L-glutamate + AMP + diphosphate + H(+)</text>
        <dbReference type="Rhea" id="RHEA:12228"/>
        <dbReference type="ChEBI" id="CHEBI:15377"/>
        <dbReference type="ChEBI" id="CHEBI:15378"/>
        <dbReference type="ChEBI" id="CHEBI:29985"/>
        <dbReference type="ChEBI" id="CHEBI:29991"/>
        <dbReference type="ChEBI" id="CHEBI:30616"/>
        <dbReference type="ChEBI" id="CHEBI:33019"/>
        <dbReference type="ChEBI" id="CHEBI:58048"/>
        <dbReference type="ChEBI" id="CHEBI:58359"/>
        <dbReference type="ChEBI" id="CHEBI:456215"/>
        <dbReference type="EC" id="6.3.5.4"/>
    </reaction>
</comment>
<evidence type="ECO:0000313" key="12">
    <source>
        <dbReference type="EMBL" id="AJR19394.1"/>
    </source>
</evidence>
<evidence type="ECO:0000313" key="13">
    <source>
        <dbReference type="EMBL" id="BAQ01135.1"/>
    </source>
</evidence>
<dbReference type="PANTHER" id="PTHR43284:SF1">
    <property type="entry name" value="ASPARAGINE SYNTHETASE"/>
    <property type="match status" value="1"/>
</dbReference>
<evidence type="ECO:0000256" key="1">
    <source>
        <dbReference type="ARBA" id="ARBA00005187"/>
    </source>
</evidence>
<dbReference type="CDD" id="cd01991">
    <property type="entry name" value="Asn_synthase_B_C"/>
    <property type="match status" value="1"/>
</dbReference>
<dbReference type="GO" id="GO:0005829">
    <property type="term" value="C:cytosol"/>
    <property type="evidence" value="ECO:0007669"/>
    <property type="project" value="TreeGrafter"/>
</dbReference>
<sequence length="629" mass="72382">MCGIIGYIDFDKNSNADVLKKMTDSLHHRGPDDSGILDEEFNNCKVGFGHRRLSILDLSSHGHQPMTFMNLSIVYNGEVYNFKEIREQLEKEHYVFNSDSDTEVLLKGWHCWGEDLIQKLNGMFALAVLDRTNQTVTLLRDRAGVKPLYWYRKNNLILFSSELKGLHRHNAFSKEISKEGVNLYFQYGYIPQPYTIFENVYKLESGHCLKIDLVNQAIQKNCYWNVFDYYRKEKIKLTESEAIVKCESLLSSACEYRMIADVPVGVFLSGGYDSSIVAALLQRNNSKKLKTFTIGFKEKSYNEAGYAKDISNYLGTEHTEYYCTSDDALNILPLLPDICDEPFADPSIIPTILVSRLAKKDVTVSLSADGGDELFAGYDKYTGIKKKIDIFNIIPNMAYPGIRKILETKLAHKAFEYAGYTDVNNRLFRLAQMIGQDEVRILKSASIIFSDLELNHLLGGADEIYTGFDDRLNSNWLDNLLAIDYKTYQVDDILFKVDRATMSCSLEGREPLLDHRLIEFVARLEPELKIKNGDRKYILKKIAHKYIPQSLLDRPKQGFGIPLSEWLGGQLKNYVSYYLNPKRIAESGILNPVFVDSLCRDYYSGNINKVNFKKIWVLLMFEMWREKWM</sequence>
<evidence type="ECO:0000256" key="2">
    <source>
        <dbReference type="ARBA" id="ARBA00005752"/>
    </source>
</evidence>
<dbReference type="AlphaFoldDB" id="A0A0A8J720"/>
<reference evidence="12" key="2">
    <citation type="submission" date="2015-01" db="EMBL/GenBank/DDBJ databases">
        <authorList>
            <person name="Xiang T."/>
            <person name="Song Y."/>
            <person name="Huang L."/>
            <person name="Wang B."/>
            <person name="Wu P."/>
        </authorList>
    </citation>
    <scope>NUCLEOTIDE SEQUENCE</scope>
    <source>
        <strain evidence="12">K 11a</strain>
    </source>
</reference>
<keyword evidence="4 9" id="KW-0547">Nucleotide-binding</keyword>
<evidence type="ECO:0000256" key="9">
    <source>
        <dbReference type="PIRSR" id="PIRSR001589-2"/>
    </source>
</evidence>
<dbReference type="CDD" id="cd00712">
    <property type="entry name" value="AsnB"/>
    <property type="match status" value="1"/>
</dbReference>
<name>A0A0A8J720_ECOLX</name>
<dbReference type="Pfam" id="PF13537">
    <property type="entry name" value="GATase_7"/>
    <property type="match status" value="1"/>
</dbReference>
<dbReference type="PROSITE" id="PS51278">
    <property type="entry name" value="GATASE_TYPE_2"/>
    <property type="match status" value="1"/>
</dbReference>
<dbReference type="RefSeq" id="WP_001685129.1">
    <property type="nucleotide sequence ID" value="NZ_CAJGEP010000021.1"/>
</dbReference>
<keyword evidence="14" id="KW-0436">Ligase</keyword>
<dbReference type="InterPro" id="IPR051786">
    <property type="entry name" value="ASN_synthetase/amidase"/>
</dbReference>
<dbReference type="PANTHER" id="PTHR43284">
    <property type="entry name" value="ASPARAGINE SYNTHETASE (GLUTAMINE-HYDROLYZING)"/>
    <property type="match status" value="1"/>
</dbReference>
<dbReference type="EMBL" id="RDDM01000046">
    <property type="protein sequence ID" value="RLY58686.1"/>
    <property type="molecule type" value="Genomic_DNA"/>
</dbReference>
<keyword evidence="8" id="KW-0028">Amino-acid biosynthesis</keyword>
<gene>
    <name evidence="12" type="primary">asnB</name>
    <name evidence="14" type="ORF">EAI46_08615</name>
</gene>
<evidence type="ECO:0000259" key="11">
    <source>
        <dbReference type="PROSITE" id="PS51278"/>
    </source>
</evidence>
<dbReference type="InterPro" id="IPR029055">
    <property type="entry name" value="Ntn_hydrolases_N"/>
</dbReference>
<feature type="binding site" evidence="9">
    <location>
        <position position="101"/>
    </location>
    <ligand>
        <name>L-glutamine</name>
        <dbReference type="ChEBI" id="CHEBI:58359"/>
    </ligand>
</feature>
<dbReference type="EC" id="6.3.5.4" evidence="3"/>
<dbReference type="InterPro" id="IPR033738">
    <property type="entry name" value="AsnB_N"/>
</dbReference>
<dbReference type="InterPro" id="IPR014729">
    <property type="entry name" value="Rossmann-like_a/b/a_fold"/>
</dbReference>
<evidence type="ECO:0000256" key="6">
    <source>
        <dbReference type="ARBA" id="ARBA00022962"/>
    </source>
</evidence>
<dbReference type="NCBIfam" id="TIGR01536">
    <property type="entry name" value="asn_synth_AEB"/>
    <property type="match status" value="1"/>
</dbReference>
<comment type="similarity">
    <text evidence="2">Belongs to the asparagine synthetase family.</text>
</comment>
<dbReference type="SUPFAM" id="SSF52402">
    <property type="entry name" value="Adenine nucleotide alpha hydrolases-like"/>
    <property type="match status" value="1"/>
</dbReference>
<evidence type="ECO:0000256" key="3">
    <source>
        <dbReference type="ARBA" id="ARBA00012737"/>
    </source>
</evidence>